<keyword evidence="1" id="KW-0805">Transcription regulation</keyword>
<protein>
    <recommendedName>
        <fullName evidence="4">HTH araC/xylS-type domain-containing protein</fullName>
    </recommendedName>
</protein>
<dbReference type="KEGG" id="pod:PODO_22495"/>
<dbReference type="Pfam" id="PF12833">
    <property type="entry name" value="HTH_18"/>
    <property type="match status" value="1"/>
</dbReference>
<dbReference type="InterPro" id="IPR020449">
    <property type="entry name" value="Tscrpt_reg_AraC-type_HTH"/>
</dbReference>
<dbReference type="InterPro" id="IPR018062">
    <property type="entry name" value="HTH_AraC-typ_CS"/>
</dbReference>
<dbReference type="PROSITE" id="PS00041">
    <property type="entry name" value="HTH_ARAC_FAMILY_1"/>
    <property type="match status" value="1"/>
</dbReference>
<feature type="domain" description="HTH araC/xylS-type" evidence="4">
    <location>
        <begin position="180"/>
        <end position="279"/>
    </location>
</feature>
<dbReference type="SUPFAM" id="SSF46689">
    <property type="entry name" value="Homeodomain-like"/>
    <property type="match status" value="2"/>
</dbReference>
<dbReference type="GeneID" id="31572917"/>
<dbReference type="PRINTS" id="PR00032">
    <property type="entry name" value="HTHARAC"/>
</dbReference>
<comment type="caution">
    <text evidence="5">The sequence shown here is derived from an EMBL/GenBank/DDBJ whole genome shotgun (WGS) entry which is preliminary data.</text>
</comment>
<dbReference type="Gene3D" id="2.60.120.280">
    <property type="entry name" value="Regulatory protein AraC"/>
    <property type="match status" value="1"/>
</dbReference>
<dbReference type="SUPFAM" id="SSF51215">
    <property type="entry name" value="Regulatory protein AraC"/>
    <property type="match status" value="1"/>
</dbReference>
<evidence type="ECO:0000313" key="6">
    <source>
        <dbReference type="Proteomes" id="UP000187465"/>
    </source>
</evidence>
<dbReference type="Pfam" id="PF02311">
    <property type="entry name" value="AraC_binding"/>
    <property type="match status" value="1"/>
</dbReference>
<dbReference type="SMART" id="SM00342">
    <property type="entry name" value="HTH_ARAC"/>
    <property type="match status" value="1"/>
</dbReference>
<dbReference type="PANTHER" id="PTHR43280:SF2">
    <property type="entry name" value="HTH-TYPE TRANSCRIPTIONAL REGULATOR EXSA"/>
    <property type="match status" value="1"/>
</dbReference>
<dbReference type="Proteomes" id="UP000187465">
    <property type="component" value="Unassembled WGS sequence"/>
</dbReference>
<gene>
    <name evidence="5" type="ORF">BJP51_28785</name>
</gene>
<dbReference type="GO" id="GO:0003700">
    <property type="term" value="F:DNA-binding transcription factor activity"/>
    <property type="evidence" value="ECO:0007669"/>
    <property type="project" value="InterPro"/>
</dbReference>
<dbReference type="Gene3D" id="1.10.10.60">
    <property type="entry name" value="Homeodomain-like"/>
    <property type="match status" value="2"/>
</dbReference>
<evidence type="ECO:0000256" key="2">
    <source>
        <dbReference type="ARBA" id="ARBA00023125"/>
    </source>
</evidence>
<dbReference type="PROSITE" id="PS01124">
    <property type="entry name" value="HTH_ARAC_FAMILY_2"/>
    <property type="match status" value="1"/>
</dbReference>
<evidence type="ECO:0000313" key="5">
    <source>
        <dbReference type="EMBL" id="OMD24875.1"/>
    </source>
</evidence>
<name>A0A1R0WZ79_9BACL</name>
<reference evidence="5 6" key="1">
    <citation type="submission" date="2016-10" db="EMBL/GenBank/DDBJ databases">
        <title>Paenibacillus species isolates.</title>
        <authorList>
            <person name="Beno S.M."/>
        </authorList>
    </citation>
    <scope>NUCLEOTIDE SEQUENCE [LARGE SCALE GENOMIC DNA]</scope>
    <source>
        <strain evidence="5 6">FSL H7-0604</strain>
    </source>
</reference>
<dbReference type="InterPro" id="IPR018060">
    <property type="entry name" value="HTH_AraC"/>
</dbReference>
<evidence type="ECO:0000256" key="1">
    <source>
        <dbReference type="ARBA" id="ARBA00023015"/>
    </source>
</evidence>
<sequence>MLRSSYTIRSEEQASMLLFDSIGWEQAETPAYSFNGQNRTERSCVIFQYTLSGEGRIEIDGVVHPLTKGKAFLVTVPSIHRYYYPEEGTEPWEFIWLNVRGPLAISLWNQLIAHGGPIIELPQESVPMDLLWSMFKDIQVDEERDLHFLTGKTFQWILSMEKYLKKPNLLTTYIKNDKLHAAIQFMKNDLHNNNLSLDDVAAHVGISKHHLCRLFQKNINLSPFEYLRRRRIELAASMLKTTDQTIYQIAVDTGFDNASYFGKVFRSYFGVSPSTYREQDLEFLSKHVFFEN</sequence>
<accession>A0A1R0WZ79</accession>
<proteinExistence type="predicted"/>
<dbReference type="InterPro" id="IPR003313">
    <property type="entry name" value="AraC-bd"/>
</dbReference>
<keyword evidence="2" id="KW-0238">DNA-binding</keyword>
<dbReference type="InterPro" id="IPR009057">
    <property type="entry name" value="Homeodomain-like_sf"/>
</dbReference>
<evidence type="ECO:0000256" key="3">
    <source>
        <dbReference type="ARBA" id="ARBA00023163"/>
    </source>
</evidence>
<dbReference type="EMBL" id="MKQP01000048">
    <property type="protein sequence ID" value="OMD24875.1"/>
    <property type="molecule type" value="Genomic_DNA"/>
</dbReference>
<evidence type="ECO:0000259" key="4">
    <source>
        <dbReference type="PROSITE" id="PS01124"/>
    </source>
</evidence>
<dbReference type="AlphaFoldDB" id="A0A1R0WZ79"/>
<dbReference type="PANTHER" id="PTHR43280">
    <property type="entry name" value="ARAC-FAMILY TRANSCRIPTIONAL REGULATOR"/>
    <property type="match status" value="1"/>
</dbReference>
<dbReference type="InterPro" id="IPR037923">
    <property type="entry name" value="HTH-like"/>
</dbReference>
<dbReference type="RefSeq" id="WP_036683178.1">
    <property type="nucleotide sequence ID" value="NZ_CP009428.1"/>
</dbReference>
<organism evidence="5 6">
    <name type="scientific">Paenibacillus odorifer</name>
    <dbReference type="NCBI Taxonomy" id="189426"/>
    <lineage>
        <taxon>Bacteria</taxon>
        <taxon>Bacillati</taxon>
        <taxon>Bacillota</taxon>
        <taxon>Bacilli</taxon>
        <taxon>Bacillales</taxon>
        <taxon>Paenibacillaceae</taxon>
        <taxon>Paenibacillus</taxon>
    </lineage>
</organism>
<dbReference type="GO" id="GO:0043565">
    <property type="term" value="F:sequence-specific DNA binding"/>
    <property type="evidence" value="ECO:0007669"/>
    <property type="project" value="InterPro"/>
</dbReference>
<keyword evidence="3" id="KW-0804">Transcription</keyword>